<sequence>MYVDRNLTVSGTLSGTTWTGQSIVGTGNILSTDSIDLSQTRDLGAGSEYPILHAIIGTAVAGATSVEIQVVTADNDALSTNLTVIATSGAIAVASLTAGSRWAVMINPALMGRVARRFLGARYVIAGTSTTGTVVAHFGLDTQDGNRFYASGFSVA</sequence>
<protein>
    <submittedName>
        <fullName evidence="1">Uncharacterized protein</fullName>
    </submittedName>
</protein>
<gene>
    <name evidence="1" type="ORF">UFOVP728_52</name>
</gene>
<reference evidence="1" key="1">
    <citation type="submission" date="2020-04" db="EMBL/GenBank/DDBJ databases">
        <authorList>
            <person name="Chiriac C."/>
            <person name="Salcher M."/>
            <person name="Ghai R."/>
            <person name="Kavagutti S V."/>
        </authorList>
    </citation>
    <scope>NUCLEOTIDE SEQUENCE</scope>
</reference>
<dbReference type="EMBL" id="LR796706">
    <property type="protein sequence ID" value="CAB4161466.1"/>
    <property type="molecule type" value="Genomic_DNA"/>
</dbReference>
<dbReference type="Gene3D" id="2.60.120.1110">
    <property type="match status" value="1"/>
</dbReference>
<dbReference type="Pfam" id="PF21190">
    <property type="entry name" value="Bbp16"/>
    <property type="match status" value="1"/>
</dbReference>
<accession>A0A6J5NV58</accession>
<name>A0A6J5NV58_9CAUD</name>
<proteinExistence type="predicted"/>
<organism evidence="1">
    <name type="scientific">uncultured Caudovirales phage</name>
    <dbReference type="NCBI Taxonomy" id="2100421"/>
    <lineage>
        <taxon>Viruses</taxon>
        <taxon>Duplodnaviria</taxon>
        <taxon>Heunggongvirae</taxon>
        <taxon>Uroviricota</taxon>
        <taxon>Caudoviricetes</taxon>
        <taxon>Peduoviridae</taxon>
        <taxon>Maltschvirus</taxon>
        <taxon>Maltschvirus maltsch</taxon>
    </lineage>
</organism>
<dbReference type="InterPro" id="IPR048922">
    <property type="entry name" value="Bbp16"/>
</dbReference>
<evidence type="ECO:0000313" key="1">
    <source>
        <dbReference type="EMBL" id="CAB4161466.1"/>
    </source>
</evidence>